<dbReference type="PANTHER" id="PTHR13948">
    <property type="entry name" value="RNA-BINDING PROTEIN"/>
    <property type="match status" value="1"/>
</dbReference>
<accession>A0A8S3Z4I0</accession>
<protein>
    <recommendedName>
        <fullName evidence="4">OCRE domain-containing protein</fullName>
    </recommendedName>
</protein>
<evidence type="ECO:0000313" key="6">
    <source>
        <dbReference type="Proteomes" id="UP000678393"/>
    </source>
</evidence>
<evidence type="ECO:0000259" key="4">
    <source>
        <dbReference type="Pfam" id="PF17780"/>
    </source>
</evidence>
<feature type="non-terminal residue" evidence="5">
    <location>
        <position position="1"/>
    </location>
</feature>
<evidence type="ECO:0000256" key="2">
    <source>
        <dbReference type="ARBA" id="ARBA00023242"/>
    </source>
</evidence>
<gene>
    <name evidence="5" type="ORF">CUNI_LOCUS9965</name>
</gene>
<proteinExistence type="predicted"/>
<comment type="caution">
    <text evidence="5">The sequence shown here is derived from an EMBL/GenBank/DDBJ whole genome shotgun (WGS) entry which is preliminary data.</text>
</comment>
<organism evidence="5 6">
    <name type="scientific">Candidula unifasciata</name>
    <dbReference type="NCBI Taxonomy" id="100452"/>
    <lineage>
        <taxon>Eukaryota</taxon>
        <taxon>Metazoa</taxon>
        <taxon>Spiralia</taxon>
        <taxon>Lophotrochozoa</taxon>
        <taxon>Mollusca</taxon>
        <taxon>Gastropoda</taxon>
        <taxon>Heterobranchia</taxon>
        <taxon>Euthyneura</taxon>
        <taxon>Panpulmonata</taxon>
        <taxon>Eupulmonata</taxon>
        <taxon>Stylommatophora</taxon>
        <taxon>Helicina</taxon>
        <taxon>Helicoidea</taxon>
        <taxon>Geomitridae</taxon>
        <taxon>Candidula</taxon>
    </lineage>
</organism>
<dbReference type="CDD" id="cd16162">
    <property type="entry name" value="OCRE_RBM5_like"/>
    <property type="match status" value="1"/>
</dbReference>
<name>A0A8S3Z4I0_9EUPU</name>
<dbReference type="InterPro" id="IPR041591">
    <property type="entry name" value="OCRE"/>
</dbReference>
<feature type="compositionally biased region" description="Basic and acidic residues" evidence="3">
    <location>
        <begin position="110"/>
        <end position="138"/>
    </location>
</feature>
<feature type="region of interest" description="Disordered" evidence="3">
    <location>
        <begin position="102"/>
        <end position="138"/>
    </location>
</feature>
<dbReference type="AlphaFoldDB" id="A0A8S3Z4I0"/>
<feature type="non-terminal residue" evidence="5">
    <location>
        <position position="187"/>
    </location>
</feature>
<dbReference type="Proteomes" id="UP000678393">
    <property type="component" value="Unassembled WGS sequence"/>
</dbReference>
<comment type="subcellular location">
    <subcellularLocation>
        <location evidence="1">Nucleus</location>
    </subcellularLocation>
</comment>
<keyword evidence="2" id="KW-0539">Nucleus</keyword>
<dbReference type="GO" id="GO:0005634">
    <property type="term" value="C:nucleus"/>
    <property type="evidence" value="ECO:0007669"/>
    <property type="project" value="UniProtKB-SubCell"/>
</dbReference>
<evidence type="ECO:0000313" key="5">
    <source>
        <dbReference type="EMBL" id="CAG5124407.1"/>
    </source>
</evidence>
<evidence type="ECO:0000256" key="3">
    <source>
        <dbReference type="SAM" id="MobiDB-lite"/>
    </source>
</evidence>
<dbReference type="GO" id="GO:0003723">
    <property type="term" value="F:RNA binding"/>
    <property type="evidence" value="ECO:0007669"/>
    <property type="project" value="TreeGrafter"/>
</dbReference>
<sequence length="187" mass="20974">PTNAAAAVAQAAIQQAQAAKNYQKQIQNRESGQLSHKTVTVNGVEYPVYPPPDTSSYQYEETSGYYYDPLTQLYYDANSQYYYNSSSGTYMYWDAEKSTYLPAPDNVQASKDDKDEPQSKKESKEEKKEKEKGRTAKRIAKDMEKWAKSLNAQKEAQREVKKSVAQASAPRQESAAADAGFAILQKV</sequence>
<reference evidence="5" key="1">
    <citation type="submission" date="2021-04" db="EMBL/GenBank/DDBJ databases">
        <authorList>
            <consortium name="Molecular Ecology Group"/>
        </authorList>
    </citation>
    <scope>NUCLEOTIDE SEQUENCE</scope>
</reference>
<dbReference type="GO" id="GO:0000398">
    <property type="term" value="P:mRNA splicing, via spliceosome"/>
    <property type="evidence" value="ECO:0007669"/>
    <property type="project" value="TreeGrafter"/>
</dbReference>
<feature type="domain" description="OCRE" evidence="4">
    <location>
        <begin position="53"/>
        <end position="103"/>
    </location>
</feature>
<keyword evidence="6" id="KW-1185">Reference proteome</keyword>
<dbReference type="OrthoDB" id="29221at2759"/>
<evidence type="ECO:0000256" key="1">
    <source>
        <dbReference type="ARBA" id="ARBA00004123"/>
    </source>
</evidence>
<dbReference type="Pfam" id="PF17780">
    <property type="entry name" value="OCRE"/>
    <property type="match status" value="1"/>
</dbReference>
<dbReference type="PANTHER" id="PTHR13948:SF3">
    <property type="entry name" value="FI21118P1"/>
    <property type="match status" value="1"/>
</dbReference>
<dbReference type="EMBL" id="CAJHNH020001774">
    <property type="protein sequence ID" value="CAG5124407.1"/>
    <property type="molecule type" value="Genomic_DNA"/>
</dbReference>
<feature type="region of interest" description="Disordered" evidence="3">
    <location>
        <begin position="154"/>
        <end position="178"/>
    </location>
</feature>